<proteinExistence type="predicted"/>
<sequence>MTDFIDLNLKAADKAAMTEAMLAAGFIEDGESGTLYHPTASLQLLPPGMVTRPTGAVQTVDGIELEVREAVPGYHANVRTQDPAMAAALAEVTVTVETPQYVWAG</sequence>
<accession>A0A6M4Y9G6</accession>
<dbReference type="RefSeq" id="WP_171276007.1">
    <property type="nucleotide sequence ID" value="NZ_CAWPJG010000001.1"/>
</dbReference>
<evidence type="ECO:0000313" key="1">
    <source>
        <dbReference type="EMBL" id="QJT21699.1"/>
    </source>
</evidence>
<name>A0A6M4Y9G6_AERME</name>
<dbReference type="AlphaFoldDB" id="A0A6M4Y9G6"/>
<dbReference type="Proteomes" id="UP000501427">
    <property type="component" value="Chromosome"/>
</dbReference>
<reference evidence="1 2" key="1">
    <citation type="submission" date="2019-03" db="EMBL/GenBank/DDBJ databases">
        <title>Novel transposon Tn6433 accelerates the dissemination of tet(E) in Aeromonas from aerobic biofilm under oxytetracycline stress.</title>
        <authorList>
            <person name="Shi Y."/>
            <person name="Tian Z."/>
            <person name="Zhang Y."/>
            <person name="Zhang H."/>
            <person name="Yang M."/>
        </authorList>
    </citation>
    <scope>NUCLEOTIDE SEQUENCE [LARGE SCALE GENOMIC DNA]</scope>
    <source>
        <strain evidence="1 2">T0.1-19</strain>
    </source>
</reference>
<organism evidence="1 2">
    <name type="scientific">Aeromonas media</name>
    <dbReference type="NCBI Taxonomy" id="651"/>
    <lineage>
        <taxon>Bacteria</taxon>
        <taxon>Pseudomonadati</taxon>
        <taxon>Pseudomonadota</taxon>
        <taxon>Gammaproteobacteria</taxon>
        <taxon>Aeromonadales</taxon>
        <taxon>Aeromonadaceae</taxon>
        <taxon>Aeromonas</taxon>
    </lineage>
</organism>
<protein>
    <submittedName>
        <fullName evidence="1">Uncharacterized protein</fullName>
    </submittedName>
</protein>
<gene>
    <name evidence="1" type="ORF">E4184_09855</name>
</gene>
<evidence type="ECO:0000313" key="2">
    <source>
        <dbReference type="Proteomes" id="UP000501427"/>
    </source>
</evidence>
<dbReference type="EMBL" id="CP038441">
    <property type="protein sequence ID" value="QJT21699.1"/>
    <property type="molecule type" value="Genomic_DNA"/>
</dbReference>